<comment type="caution">
    <text evidence="2">The sequence shown here is derived from an EMBL/GenBank/DDBJ whole genome shotgun (WGS) entry which is preliminary data.</text>
</comment>
<evidence type="ECO:0000256" key="1">
    <source>
        <dbReference type="SAM" id="Phobius"/>
    </source>
</evidence>
<sequence length="252" mass="25987">MDAVALTMTALAAAGVVLLVAVIARAPRRGSADADRGGATVRAAGWIALAWAVISGVAAVYLILTTLLAPAVTMTIPVRTFWPQLPEGTTLEGPTATLEQGGFVSADVTLLHLSMTARVLWALSQALWCIVPGTIAALVAVAAFRLRAGHPFTPLLARGAGITAAVVALGGVAAQILGDIAGTIAAGELLRWSGAEYPDVPGIEDALHAWWPQPGYEIALPFWPIAAGFGFAALAAILRDGMRLQRDTEGLV</sequence>
<keyword evidence="1" id="KW-0812">Transmembrane</keyword>
<protein>
    <submittedName>
        <fullName evidence="2">Uncharacterized protein</fullName>
    </submittedName>
</protein>
<feature type="transmembrane region" description="Helical" evidence="1">
    <location>
        <begin position="218"/>
        <end position="238"/>
    </location>
</feature>
<keyword evidence="1" id="KW-0472">Membrane</keyword>
<feature type="transmembrane region" description="Helical" evidence="1">
    <location>
        <begin position="6"/>
        <end position="24"/>
    </location>
</feature>
<accession>A0ABS5XV25</accession>
<evidence type="ECO:0000313" key="3">
    <source>
        <dbReference type="Proteomes" id="UP000740605"/>
    </source>
</evidence>
<keyword evidence="1" id="KW-1133">Transmembrane helix</keyword>
<dbReference type="Proteomes" id="UP000740605">
    <property type="component" value="Unassembled WGS sequence"/>
</dbReference>
<reference evidence="2 3" key="1">
    <citation type="submission" date="2021-03" db="EMBL/GenBank/DDBJ databases">
        <title>Microbacterium pauli sp. nov., isolated from microfiltered milk.</title>
        <authorList>
            <person name="Bellassi P."/>
            <person name="Fontana A."/>
            <person name="Callegari M.L."/>
            <person name="Lorenzo M."/>
            <person name="Cappa F."/>
        </authorList>
    </citation>
    <scope>NUCLEOTIDE SEQUENCE [LARGE SCALE GENOMIC DNA]</scope>
    <source>
        <strain evidence="2 3">DSM 18909</strain>
    </source>
</reference>
<feature type="transmembrane region" description="Helical" evidence="1">
    <location>
        <begin position="44"/>
        <end position="64"/>
    </location>
</feature>
<proteinExistence type="predicted"/>
<gene>
    <name evidence="2" type="ORF">J0P97_09920</name>
</gene>
<dbReference type="EMBL" id="JAFLHG010000008">
    <property type="protein sequence ID" value="MBT8798387.1"/>
    <property type="molecule type" value="Genomic_DNA"/>
</dbReference>
<organism evidence="2 3">
    <name type="scientific">Microbacterium flavum</name>
    <dbReference type="NCBI Taxonomy" id="415216"/>
    <lineage>
        <taxon>Bacteria</taxon>
        <taxon>Bacillati</taxon>
        <taxon>Actinomycetota</taxon>
        <taxon>Actinomycetes</taxon>
        <taxon>Micrococcales</taxon>
        <taxon>Microbacteriaceae</taxon>
        <taxon>Microbacterium</taxon>
    </lineage>
</organism>
<name>A0ABS5XV25_9MICO</name>
<feature type="transmembrane region" description="Helical" evidence="1">
    <location>
        <begin position="155"/>
        <end position="177"/>
    </location>
</feature>
<keyword evidence="3" id="KW-1185">Reference proteome</keyword>
<evidence type="ECO:0000313" key="2">
    <source>
        <dbReference type="EMBL" id="MBT8798387.1"/>
    </source>
</evidence>
<dbReference type="RefSeq" id="WP_215487620.1">
    <property type="nucleotide sequence ID" value="NZ_BAAAPJ010000006.1"/>
</dbReference>
<feature type="transmembrane region" description="Helical" evidence="1">
    <location>
        <begin position="119"/>
        <end position="143"/>
    </location>
</feature>